<accession>A0ABQ0C4V5</accession>
<reference evidence="1 2" key="2">
    <citation type="submission" date="2024-09" db="EMBL/GenBank/DDBJ databases">
        <title>Draft genome sequence of Candidatus Magnetaquicoccaceae bacterium FCR-1.</title>
        <authorList>
            <person name="Shimoshige H."/>
            <person name="Shimamura S."/>
            <person name="Taoka A."/>
            <person name="Kobayashi H."/>
            <person name="Maekawa T."/>
        </authorList>
    </citation>
    <scope>NUCLEOTIDE SEQUENCE [LARGE SCALE GENOMIC DNA]</scope>
    <source>
        <strain evidence="1 2">FCR-1</strain>
    </source>
</reference>
<organism evidence="1 2">
    <name type="scientific">Candidatus Magnetaquiglobus chichijimensis</name>
    <dbReference type="NCBI Taxonomy" id="3141448"/>
    <lineage>
        <taxon>Bacteria</taxon>
        <taxon>Pseudomonadati</taxon>
        <taxon>Pseudomonadota</taxon>
        <taxon>Magnetococcia</taxon>
        <taxon>Magnetococcales</taxon>
        <taxon>Candidatus Magnetaquicoccaceae</taxon>
        <taxon>Candidatus Magnetaquiglobus</taxon>
    </lineage>
</organism>
<sequence length="330" mass="37479">MNAPPPLEILLTVDVEFSIHGAFTLPDATPLGEENVLCPDGSGREQGLGRLLDTLAEHHLVASFFCETLQSTWFGPEPMGRIVQRIQAAGHDVQLHLHPCWEFFRHPDWRERLGRERPNDNCHGRTVTELTRWIQDGRARFRQWGVEPPVALRAGGLRVDRQLYRVMAAMGMPAASHIGIGIFMPEEPELRLANGLHRIDGVLELPVLSHHARLPRLSRPWRALTLTGTSWWEMRALLEQARHARLSPVVILIHPRDLAGADPGYPAHRLHQSRLARLCRLIDAHPDRYRAVSIRAALPEWRDRPALPARTLSPPWWAQVIRLLENASQP</sequence>
<dbReference type="RefSeq" id="WP_420903629.1">
    <property type="nucleotide sequence ID" value="NZ_BAAFGK010000001.1"/>
</dbReference>
<name>A0ABQ0C4V5_9PROT</name>
<dbReference type="InterPro" id="IPR011330">
    <property type="entry name" value="Glyco_hydro/deAcase_b/a-brl"/>
</dbReference>
<keyword evidence="2" id="KW-1185">Reference proteome</keyword>
<proteinExistence type="predicted"/>
<protein>
    <recommendedName>
        <fullName evidence="3">Polysaccharide deacetylase</fullName>
    </recommendedName>
</protein>
<dbReference type="Proteomes" id="UP001628193">
    <property type="component" value="Unassembled WGS sequence"/>
</dbReference>
<evidence type="ECO:0000313" key="2">
    <source>
        <dbReference type="Proteomes" id="UP001628193"/>
    </source>
</evidence>
<dbReference type="Gene3D" id="3.20.20.370">
    <property type="entry name" value="Glycoside hydrolase/deacetylase"/>
    <property type="match status" value="1"/>
</dbReference>
<dbReference type="SUPFAM" id="SSF88713">
    <property type="entry name" value="Glycoside hydrolase/deacetylase"/>
    <property type="match status" value="1"/>
</dbReference>
<comment type="caution">
    <text evidence="1">The sequence shown here is derived from an EMBL/GenBank/DDBJ whole genome shotgun (WGS) entry which is preliminary data.</text>
</comment>
<dbReference type="EMBL" id="BAAFGK010000001">
    <property type="protein sequence ID" value="GAB0055916.1"/>
    <property type="molecule type" value="Genomic_DNA"/>
</dbReference>
<gene>
    <name evidence="1" type="ORF">SIID45300_00215</name>
</gene>
<evidence type="ECO:0008006" key="3">
    <source>
        <dbReference type="Google" id="ProtNLM"/>
    </source>
</evidence>
<reference evidence="1 2" key="1">
    <citation type="submission" date="2024-05" db="EMBL/GenBank/DDBJ databases">
        <authorList>
            <consortium name="Candidatus Magnetaquicoccaceae bacterium FCR-1 genome sequencing consortium"/>
            <person name="Shimoshige H."/>
            <person name="Shimamura S."/>
            <person name="Taoka A."/>
            <person name="Kobayashi H."/>
            <person name="Maekawa T."/>
        </authorList>
    </citation>
    <scope>NUCLEOTIDE SEQUENCE [LARGE SCALE GENOMIC DNA]</scope>
    <source>
        <strain evidence="1 2">FCR-1</strain>
    </source>
</reference>
<evidence type="ECO:0000313" key="1">
    <source>
        <dbReference type="EMBL" id="GAB0055916.1"/>
    </source>
</evidence>